<name>A0A1G7G733_9RHOB</name>
<accession>A0A1G7G733</accession>
<sequence length="187" mass="20309">MSRHASGDWLFVIDVQPAFSDPVSPWYCAALGTAKENIARLLPRYEGRVLFSRFVPPPEIFGAWHDYYARWGFALEPGAEPLWPVDPEWAHYPSMQSHTFSKWVPAAQQTLPPDATIALCGVSTDCCVMATALAAIDDGRRVRLIADACAAGSPEIHGSALGLMGLRAPLLTLTDTETELARAAEAA</sequence>
<keyword evidence="4" id="KW-1185">Reference proteome</keyword>
<evidence type="ECO:0000259" key="2">
    <source>
        <dbReference type="Pfam" id="PF00857"/>
    </source>
</evidence>
<dbReference type="OrthoDB" id="8477867at2"/>
<feature type="domain" description="Isochorismatase-like" evidence="2">
    <location>
        <begin position="9"/>
        <end position="165"/>
    </location>
</feature>
<reference evidence="4" key="1">
    <citation type="submission" date="2016-10" db="EMBL/GenBank/DDBJ databases">
        <authorList>
            <person name="Varghese N."/>
            <person name="Submissions S."/>
        </authorList>
    </citation>
    <scope>NUCLEOTIDE SEQUENCE [LARGE SCALE GENOMIC DNA]</scope>
    <source>
        <strain evidence="4">DSM 10146</strain>
    </source>
</reference>
<dbReference type="AlphaFoldDB" id="A0A1G7G733"/>
<dbReference type="EMBL" id="FNAV01000008">
    <property type="protein sequence ID" value="SDE83930.1"/>
    <property type="molecule type" value="Genomic_DNA"/>
</dbReference>
<evidence type="ECO:0000313" key="3">
    <source>
        <dbReference type="EMBL" id="SDE83930.1"/>
    </source>
</evidence>
<organism evidence="3 4">
    <name type="scientific">Salipiger thiooxidans</name>
    <dbReference type="NCBI Taxonomy" id="282683"/>
    <lineage>
        <taxon>Bacteria</taxon>
        <taxon>Pseudomonadati</taxon>
        <taxon>Pseudomonadota</taxon>
        <taxon>Alphaproteobacteria</taxon>
        <taxon>Rhodobacterales</taxon>
        <taxon>Roseobacteraceae</taxon>
        <taxon>Salipiger</taxon>
    </lineage>
</organism>
<dbReference type="STRING" id="282683.SAMN04488105_108173"/>
<dbReference type="SUPFAM" id="SSF52499">
    <property type="entry name" value="Isochorismatase-like hydrolases"/>
    <property type="match status" value="1"/>
</dbReference>
<gene>
    <name evidence="3" type="ORF">SAMN04488105_108173</name>
</gene>
<evidence type="ECO:0000256" key="1">
    <source>
        <dbReference type="ARBA" id="ARBA00022801"/>
    </source>
</evidence>
<dbReference type="PANTHER" id="PTHR43540">
    <property type="entry name" value="PEROXYUREIDOACRYLATE/UREIDOACRYLATE AMIDOHYDROLASE-RELATED"/>
    <property type="match status" value="1"/>
</dbReference>
<proteinExistence type="predicted"/>
<dbReference type="InterPro" id="IPR036380">
    <property type="entry name" value="Isochorismatase-like_sf"/>
</dbReference>
<dbReference type="InterPro" id="IPR000868">
    <property type="entry name" value="Isochorismatase-like_dom"/>
</dbReference>
<keyword evidence="1" id="KW-0378">Hydrolase</keyword>
<dbReference type="Pfam" id="PF00857">
    <property type="entry name" value="Isochorismatase"/>
    <property type="match status" value="1"/>
</dbReference>
<dbReference type="InterPro" id="IPR050272">
    <property type="entry name" value="Isochorismatase-like_hydrls"/>
</dbReference>
<dbReference type="Proteomes" id="UP000198994">
    <property type="component" value="Unassembled WGS sequence"/>
</dbReference>
<dbReference type="GO" id="GO:0016787">
    <property type="term" value="F:hydrolase activity"/>
    <property type="evidence" value="ECO:0007669"/>
    <property type="project" value="UniProtKB-KW"/>
</dbReference>
<protein>
    <submittedName>
        <fullName evidence="3">Nicotinamidase-related amidase</fullName>
    </submittedName>
</protein>
<dbReference type="RefSeq" id="WP_089960064.1">
    <property type="nucleotide sequence ID" value="NZ_FNAV01000008.1"/>
</dbReference>
<dbReference type="Gene3D" id="3.40.50.850">
    <property type="entry name" value="Isochorismatase-like"/>
    <property type="match status" value="1"/>
</dbReference>
<evidence type="ECO:0000313" key="4">
    <source>
        <dbReference type="Proteomes" id="UP000198994"/>
    </source>
</evidence>